<evidence type="ECO:0000256" key="6">
    <source>
        <dbReference type="ARBA" id="ARBA00067047"/>
    </source>
</evidence>
<evidence type="ECO:0000256" key="3">
    <source>
        <dbReference type="ARBA" id="ARBA00023002"/>
    </source>
</evidence>
<gene>
    <name evidence="10" type="ORF">CSUB01_00279</name>
</gene>
<dbReference type="CDD" id="cd07103">
    <property type="entry name" value="ALDH_F5_SSADH_GabD"/>
    <property type="match status" value="1"/>
</dbReference>
<accession>A0A066XUV0</accession>
<keyword evidence="3 8" id="KW-0560">Oxidoreductase</keyword>
<protein>
    <recommendedName>
        <fullName evidence="6">succinate-semialdehyde dehydrogenase [NAD(P)(+)]</fullName>
        <ecNumber evidence="6">1.2.1.16</ecNumber>
    </recommendedName>
</protein>
<dbReference type="PANTHER" id="PTHR43353:SF11">
    <property type="entry name" value="SUCCINATE SEMIALDEHYDE DEHYDROGENASE (EUROFUNG)"/>
    <property type="match status" value="1"/>
</dbReference>
<dbReference type="InterPro" id="IPR016161">
    <property type="entry name" value="Ald_DH/histidinol_DH"/>
</dbReference>
<evidence type="ECO:0000313" key="10">
    <source>
        <dbReference type="EMBL" id="KDN69695.1"/>
    </source>
</evidence>
<dbReference type="InterPro" id="IPR015590">
    <property type="entry name" value="Aldehyde_DH_dom"/>
</dbReference>
<evidence type="ECO:0000313" key="11">
    <source>
        <dbReference type="Proteomes" id="UP000027238"/>
    </source>
</evidence>
<comment type="pathway">
    <text evidence="1">Amino-acid degradation; 4-aminobutanoate degradation.</text>
</comment>
<dbReference type="InterPro" id="IPR029510">
    <property type="entry name" value="Ald_DH_CS_GLU"/>
</dbReference>
<comment type="similarity">
    <text evidence="2 8">Belongs to the aldehyde dehydrogenase family.</text>
</comment>
<evidence type="ECO:0000256" key="8">
    <source>
        <dbReference type="RuleBase" id="RU003345"/>
    </source>
</evidence>
<evidence type="ECO:0000256" key="1">
    <source>
        <dbReference type="ARBA" id="ARBA00005176"/>
    </source>
</evidence>
<dbReference type="eggNOG" id="KOG2451">
    <property type="taxonomic scope" value="Eukaryota"/>
</dbReference>
<organism evidence="10 11">
    <name type="scientific">Colletotrichum sublineola</name>
    <name type="common">Sorghum anthracnose fungus</name>
    <dbReference type="NCBI Taxonomy" id="1173701"/>
    <lineage>
        <taxon>Eukaryota</taxon>
        <taxon>Fungi</taxon>
        <taxon>Dikarya</taxon>
        <taxon>Ascomycota</taxon>
        <taxon>Pezizomycotina</taxon>
        <taxon>Sordariomycetes</taxon>
        <taxon>Hypocreomycetidae</taxon>
        <taxon>Glomerellales</taxon>
        <taxon>Glomerellaceae</taxon>
        <taxon>Colletotrichum</taxon>
        <taxon>Colletotrichum graminicola species complex</taxon>
    </lineage>
</organism>
<dbReference type="AlphaFoldDB" id="A0A066XUV0"/>
<dbReference type="SUPFAM" id="SSF53720">
    <property type="entry name" value="ALDH-like"/>
    <property type="match status" value="1"/>
</dbReference>
<evidence type="ECO:0000256" key="7">
    <source>
        <dbReference type="PROSITE-ProRule" id="PRU10007"/>
    </source>
</evidence>
<evidence type="ECO:0000259" key="9">
    <source>
        <dbReference type="Pfam" id="PF00171"/>
    </source>
</evidence>
<keyword evidence="11" id="KW-1185">Reference proteome</keyword>
<dbReference type="PROSITE" id="PS00687">
    <property type="entry name" value="ALDEHYDE_DEHYDR_GLU"/>
    <property type="match status" value="1"/>
</dbReference>
<proteinExistence type="inferred from homology"/>
<dbReference type="GO" id="GO:0004777">
    <property type="term" value="F:succinate-semialdehyde dehydrogenase (NAD+) activity"/>
    <property type="evidence" value="ECO:0007669"/>
    <property type="project" value="TreeGrafter"/>
</dbReference>
<dbReference type="EC" id="1.2.1.16" evidence="6"/>
<dbReference type="FunFam" id="3.40.605.10:FF:000005">
    <property type="entry name" value="Succinate-semialdehyde dehydrogenase I"/>
    <property type="match status" value="1"/>
</dbReference>
<dbReference type="PANTHER" id="PTHR43353">
    <property type="entry name" value="SUCCINATE-SEMIALDEHYDE DEHYDROGENASE, MITOCHONDRIAL"/>
    <property type="match status" value="1"/>
</dbReference>
<evidence type="ECO:0000256" key="5">
    <source>
        <dbReference type="ARBA" id="ARBA00052698"/>
    </source>
</evidence>
<dbReference type="Gene3D" id="3.40.605.10">
    <property type="entry name" value="Aldehyde Dehydrogenase, Chain A, domain 1"/>
    <property type="match status" value="1"/>
</dbReference>
<dbReference type="HOGENOM" id="CLU_005391_5_3_1"/>
<comment type="catalytic activity">
    <reaction evidence="5">
        <text>succinate semialdehyde + NAD(+) + H2O = succinate + NADH + 2 H(+)</text>
        <dbReference type="Rhea" id="RHEA:13217"/>
        <dbReference type="ChEBI" id="CHEBI:15377"/>
        <dbReference type="ChEBI" id="CHEBI:15378"/>
        <dbReference type="ChEBI" id="CHEBI:30031"/>
        <dbReference type="ChEBI" id="CHEBI:57540"/>
        <dbReference type="ChEBI" id="CHEBI:57706"/>
        <dbReference type="ChEBI" id="CHEBI:57945"/>
        <dbReference type="EC" id="1.2.1.16"/>
    </reaction>
</comment>
<dbReference type="InterPro" id="IPR016162">
    <property type="entry name" value="Ald_DH_N"/>
</dbReference>
<comment type="catalytic activity">
    <reaction evidence="4">
        <text>succinate semialdehyde + NADP(+) + H2O = succinate + NADPH + 2 H(+)</text>
        <dbReference type="Rhea" id="RHEA:13213"/>
        <dbReference type="ChEBI" id="CHEBI:15377"/>
        <dbReference type="ChEBI" id="CHEBI:15378"/>
        <dbReference type="ChEBI" id="CHEBI:30031"/>
        <dbReference type="ChEBI" id="CHEBI:57706"/>
        <dbReference type="ChEBI" id="CHEBI:57783"/>
        <dbReference type="ChEBI" id="CHEBI:58349"/>
        <dbReference type="EC" id="1.2.1.16"/>
    </reaction>
</comment>
<dbReference type="OrthoDB" id="310895at2759"/>
<comment type="caution">
    <text evidence="10">The sequence shown here is derived from an EMBL/GenBank/DDBJ whole genome shotgun (WGS) entry which is preliminary data.</text>
</comment>
<dbReference type="Gene3D" id="3.40.309.10">
    <property type="entry name" value="Aldehyde Dehydrogenase, Chain A, domain 2"/>
    <property type="match status" value="1"/>
</dbReference>
<feature type="active site" evidence="7">
    <location>
        <position position="267"/>
    </location>
</feature>
<dbReference type="GO" id="GO:0005737">
    <property type="term" value="C:cytoplasm"/>
    <property type="evidence" value="ECO:0007669"/>
    <property type="project" value="TreeGrafter"/>
</dbReference>
<dbReference type="GO" id="GO:0009450">
    <property type="term" value="P:gamma-aminobutyric acid catabolic process"/>
    <property type="evidence" value="ECO:0007669"/>
    <property type="project" value="TreeGrafter"/>
</dbReference>
<evidence type="ECO:0000256" key="2">
    <source>
        <dbReference type="ARBA" id="ARBA00009986"/>
    </source>
</evidence>
<evidence type="ECO:0000256" key="4">
    <source>
        <dbReference type="ARBA" id="ARBA00050387"/>
    </source>
</evidence>
<feature type="domain" description="Aldehyde dehydrogenase" evidence="9">
    <location>
        <begin position="23"/>
        <end position="462"/>
    </location>
</feature>
<dbReference type="OMA" id="FMEAKYI"/>
<dbReference type="InterPro" id="IPR016163">
    <property type="entry name" value="Ald_DH_C"/>
</dbReference>
<dbReference type="STRING" id="1173701.A0A066XUV0"/>
<name>A0A066XUV0_COLSU</name>
<dbReference type="Pfam" id="PF00171">
    <property type="entry name" value="Aldedh"/>
    <property type="match status" value="1"/>
</dbReference>
<dbReference type="InterPro" id="IPR050740">
    <property type="entry name" value="Aldehyde_DH_Superfamily"/>
</dbReference>
<reference evidence="11" key="1">
    <citation type="journal article" date="2014" name="Genome Announc.">
        <title>Draft genome sequence of Colletotrichum sublineola, a destructive pathogen of cultivated sorghum.</title>
        <authorList>
            <person name="Baroncelli R."/>
            <person name="Sanz-Martin J.M."/>
            <person name="Rech G.E."/>
            <person name="Sukno S.A."/>
            <person name="Thon M.R."/>
        </authorList>
    </citation>
    <scope>NUCLEOTIDE SEQUENCE [LARGE SCALE GENOMIC DNA]</scope>
    <source>
        <strain evidence="11">TX430BB</strain>
    </source>
</reference>
<dbReference type="FunFam" id="3.40.309.10:FF:000004">
    <property type="entry name" value="Succinate-semialdehyde dehydrogenase I"/>
    <property type="match status" value="1"/>
</dbReference>
<dbReference type="EMBL" id="JMSE01000487">
    <property type="protein sequence ID" value="KDN69695.1"/>
    <property type="molecule type" value="Genomic_DNA"/>
</dbReference>
<dbReference type="Proteomes" id="UP000027238">
    <property type="component" value="Unassembled WGS sequence"/>
</dbReference>
<sequence>MAPIPQLKDKTLLVGKNLINGGWTDSVSGKTFDVTDPATGDLIGSCPESVVEDADRAIKSAAAALPGWRSKSGRERSRILRRWYDLVMENKTDLATLITWENGKAQADAAGEVLFAASFLEWFSEEAARVYGDVVPHSKPSMRISVLKEPVGVCGLITPYGAARSWNFPAAMLARKVAPALAAGCTVVAKTAGETPFSANAMMILGERAGVPRGVVNIVCALQNTPEIGAALCGSDIVRKISFTGSTRVGKLLMQQSSQTLKKLSLELGGNAPFLVFDDADLDIAVAGVVASKFKVSGQTCVCANRIYVQKGIYSAFVSRLKEAVGQFKLGHGFDAGVTHGPLVIQGAVQRVSNLVEDAVDKGARVEAGGKARPDLGPNFFEPTIVSNLSPTARILHEEIFGPVAPILSFDTEEEAVDAANQCDVGLASYIFTKDLGRAARVSELLQFGMVALNTGVISDAAAP</sequence>